<name>A8H1M2_SHEPA</name>
<dbReference type="KEGG" id="spl:Spea_1132"/>
<proteinExistence type="inferred from homology"/>
<evidence type="ECO:0000256" key="2">
    <source>
        <dbReference type="HAMAP-Rule" id="MF_00758"/>
    </source>
</evidence>
<dbReference type="PANTHER" id="PTHR30327:SF1">
    <property type="entry name" value="UPF0301 PROTEIN YQGE"/>
    <property type="match status" value="1"/>
</dbReference>
<dbReference type="InterPro" id="IPR003774">
    <property type="entry name" value="AlgH-like"/>
</dbReference>
<organism evidence="3 4">
    <name type="scientific">Shewanella pealeana (strain ATCC 700345 / ANG-SQ1)</name>
    <dbReference type="NCBI Taxonomy" id="398579"/>
    <lineage>
        <taxon>Bacteria</taxon>
        <taxon>Pseudomonadati</taxon>
        <taxon>Pseudomonadota</taxon>
        <taxon>Gammaproteobacteria</taxon>
        <taxon>Alteromonadales</taxon>
        <taxon>Shewanellaceae</taxon>
        <taxon>Shewanella</taxon>
    </lineage>
</organism>
<accession>A8H1M2</accession>
<evidence type="ECO:0000313" key="4">
    <source>
        <dbReference type="Proteomes" id="UP000002608"/>
    </source>
</evidence>
<gene>
    <name evidence="3" type="ordered locus">Spea_1132</name>
</gene>
<dbReference type="EMBL" id="CP000851">
    <property type="protein sequence ID" value="ABV86459.1"/>
    <property type="molecule type" value="Genomic_DNA"/>
</dbReference>
<dbReference type="HOGENOM" id="CLU_057596_1_0_6"/>
<dbReference type="AlphaFoldDB" id="A8H1M2"/>
<dbReference type="SUPFAM" id="SSF143456">
    <property type="entry name" value="VC0467-like"/>
    <property type="match status" value="1"/>
</dbReference>
<keyword evidence="4" id="KW-1185">Reference proteome</keyword>
<comment type="similarity">
    <text evidence="1 2">Belongs to the UPF0301 (AlgH) family.</text>
</comment>
<sequence>MEKSMDSLQNHFLIAMPSLQDTYFERSLIYICEHDEKGAMGIVVNKPSGIIVDELLEQMELSEEPEPISTLAREVLAGGPVNPERGFVLHTTQDCWSNSDAITPEVMLTTSQDILACLGSDKAPEKFVIALGYAGWTRGQLEQELTENTWLSIPASPELLFDIEHDKRWQLATESLGFDIWQLSQHAGHA</sequence>
<dbReference type="NCBIfam" id="NF001266">
    <property type="entry name" value="PRK00228.1-1"/>
    <property type="match status" value="1"/>
</dbReference>
<dbReference type="Proteomes" id="UP000002608">
    <property type="component" value="Chromosome"/>
</dbReference>
<evidence type="ECO:0000313" key="3">
    <source>
        <dbReference type="EMBL" id="ABV86459.1"/>
    </source>
</evidence>
<reference evidence="3 4" key="1">
    <citation type="submission" date="2007-10" db="EMBL/GenBank/DDBJ databases">
        <title>Complete sequence of Shewanella pealeana ATCC 700345.</title>
        <authorList>
            <consortium name="US DOE Joint Genome Institute"/>
            <person name="Copeland A."/>
            <person name="Lucas S."/>
            <person name="Lapidus A."/>
            <person name="Barry K."/>
            <person name="Glavina del Rio T."/>
            <person name="Dalin E."/>
            <person name="Tice H."/>
            <person name="Pitluck S."/>
            <person name="Chertkov O."/>
            <person name="Brettin T."/>
            <person name="Bruce D."/>
            <person name="Detter J.C."/>
            <person name="Han C."/>
            <person name="Schmutz J."/>
            <person name="Larimer F."/>
            <person name="Land M."/>
            <person name="Hauser L."/>
            <person name="Kyrpides N."/>
            <person name="Kim E."/>
            <person name="Zhao J.-S.Z."/>
            <person name="Manno D."/>
            <person name="Hawari J."/>
            <person name="Richardson P."/>
        </authorList>
    </citation>
    <scope>NUCLEOTIDE SEQUENCE [LARGE SCALE GENOMIC DNA]</scope>
    <source>
        <strain evidence="4">ATCC 700345 / ANG-SQ1</strain>
    </source>
</reference>
<dbReference type="STRING" id="398579.Spea_1132"/>
<dbReference type="Gene3D" id="3.40.1740.10">
    <property type="entry name" value="VC0467-like"/>
    <property type="match status" value="1"/>
</dbReference>
<dbReference type="Pfam" id="PF02622">
    <property type="entry name" value="DUF179"/>
    <property type="match status" value="1"/>
</dbReference>
<dbReference type="GO" id="GO:0005829">
    <property type="term" value="C:cytosol"/>
    <property type="evidence" value="ECO:0007669"/>
    <property type="project" value="TreeGrafter"/>
</dbReference>
<protein>
    <recommendedName>
        <fullName evidence="2">UPF0301 protein Spea_1132</fullName>
    </recommendedName>
</protein>
<dbReference type="PANTHER" id="PTHR30327">
    <property type="entry name" value="UNCHARACTERIZED PROTEIN YQGE"/>
    <property type="match status" value="1"/>
</dbReference>
<dbReference type="eggNOG" id="COG1678">
    <property type="taxonomic scope" value="Bacteria"/>
</dbReference>
<evidence type="ECO:0000256" key="1">
    <source>
        <dbReference type="ARBA" id="ARBA00009600"/>
    </source>
</evidence>
<dbReference type="HAMAP" id="MF_00758">
    <property type="entry name" value="UPF0301"/>
    <property type="match status" value="1"/>
</dbReference>